<feature type="coiled-coil region" evidence="1">
    <location>
        <begin position="37"/>
        <end position="123"/>
    </location>
</feature>
<reference evidence="5" key="1">
    <citation type="submission" date="2015-06" db="EMBL/GenBank/DDBJ databases">
        <title>Complete genome sequence and metabolic analysis of phthalate degradation pathway in Gordonia sp. QH-11.</title>
        <authorList>
            <person name="Jin D."/>
            <person name="Kong X."/>
            <person name="Bai Z."/>
        </authorList>
    </citation>
    <scope>NUCLEOTIDE SEQUENCE [LARGE SCALE GENOMIC DNA]</scope>
    <source>
        <strain evidence="5">QH-11</strain>
    </source>
</reference>
<evidence type="ECO:0000259" key="2">
    <source>
        <dbReference type="Pfam" id="PF02591"/>
    </source>
</evidence>
<gene>
    <name evidence="4" type="ORF">ACH46_12910</name>
</gene>
<dbReference type="KEGG" id="goq:ACH46_12910"/>
<name>A0A0N9NC73_9ACTN</name>
<dbReference type="InterPro" id="IPR003743">
    <property type="entry name" value="Zf-RING_7"/>
</dbReference>
<dbReference type="EMBL" id="CP011853">
    <property type="protein sequence ID" value="ALG85213.1"/>
    <property type="molecule type" value="Genomic_DNA"/>
</dbReference>
<evidence type="ECO:0000259" key="3">
    <source>
        <dbReference type="Pfam" id="PF24481"/>
    </source>
</evidence>
<keyword evidence="5" id="KW-1185">Reference proteome</keyword>
<dbReference type="PATRIC" id="fig|1136941.3.peg.2631"/>
<keyword evidence="1" id="KW-0175">Coiled coil</keyword>
<dbReference type="RefSeq" id="WP_062393285.1">
    <property type="nucleotide sequence ID" value="NZ_CP011853.1"/>
</dbReference>
<accession>A0A0N9NC73</accession>
<evidence type="ECO:0000313" key="5">
    <source>
        <dbReference type="Proteomes" id="UP000063789"/>
    </source>
</evidence>
<dbReference type="STRING" id="1136941.ACH46_12910"/>
<dbReference type="InterPro" id="IPR056003">
    <property type="entry name" value="CT398_CC_hairpin"/>
</dbReference>
<dbReference type="Gene3D" id="1.10.287.1490">
    <property type="match status" value="1"/>
</dbReference>
<proteinExistence type="predicted"/>
<protein>
    <submittedName>
        <fullName evidence="4">Zn-ribbon protein</fullName>
    </submittedName>
</protein>
<dbReference type="PANTHER" id="PTHR39082">
    <property type="entry name" value="PHOSPHOLIPASE C-BETA-2-RELATED"/>
    <property type="match status" value="1"/>
</dbReference>
<dbReference type="Proteomes" id="UP000063789">
    <property type="component" value="Chromosome"/>
</dbReference>
<organism evidence="4 5">
    <name type="scientific">Gordonia phthalatica</name>
    <dbReference type="NCBI Taxonomy" id="1136941"/>
    <lineage>
        <taxon>Bacteria</taxon>
        <taxon>Bacillati</taxon>
        <taxon>Actinomycetota</taxon>
        <taxon>Actinomycetes</taxon>
        <taxon>Mycobacteriales</taxon>
        <taxon>Gordoniaceae</taxon>
        <taxon>Gordonia</taxon>
    </lineage>
</organism>
<evidence type="ECO:0000313" key="4">
    <source>
        <dbReference type="EMBL" id="ALG85213.1"/>
    </source>
</evidence>
<reference evidence="4 5" key="2">
    <citation type="journal article" date="2017" name="Int. J. Syst. Evol. Microbiol.">
        <title>Gordonia phthalatica sp. nov., a di-n-butyl phthalate-degrading bacterium isolated from activated sludge.</title>
        <authorList>
            <person name="Jin D."/>
            <person name="Kong X."/>
            <person name="Jia M."/>
            <person name="Yu X."/>
            <person name="Wang X."/>
            <person name="Zhuang X."/>
            <person name="Deng Y."/>
            <person name="Bai Z."/>
        </authorList>
    </citation>
    <scope>NUCLEOTIDE SEQUENCE [LARGE SCALE GENOMIC DNA]</scope>
    <source>
        <strain evidence="4 5">QH-11</strain>
    </source>
</reference>
<dbReference type="PANTHER" id="PTHR39082:SF1">
    <property type="entry name" value="SCAVENGER RECEPTOR CLASS A MEMBER 3"/>
    <property type="match status" value="1"/>
</dbReference>
<evidence type="ECO:0000256" key="1">
    <source>
        <dbReference type="SAM" id="Coils"/>
    </source>
</evidence>
<dbReference type="InterPro" id="IPR052376">
    <property type="entry name" value="Oxidative_Scav/Glycosyltrans"/>
</dbReference>
<feature type="domain" description="CT398-like coiled coil hairpin" evidence="3">
    <location>
        <begin position="14"/>
        <end position="192"/>
    </location>
</feature>
<dbReference type="OrthoDB" id="9784388at2"/>
<dbReference type="AlphaFoldDB" id="A0A0N9NC73"/>
<dbReference type="Pfam" id="PF24481">
    <property type="entry name" value="CT398_CC"/>
    <property type="match status" value="1"/>
</dbReference>
<dbReference type="Pfam" id="PF02591">
    <property type="entry name" value="Zn_ribbon_9"/>
    <property type="match status" value="1"/>
</dbReference>
<feature type="domain" description="C4-type zinc ribbon" evidence="2">
    <location>
        <begin position="203"/>
        <end position="236"/>
    </location>
</feature>
<sequence length="252" mass="27851">MKVPNAQQRRLLDVADLDAAIAKAGHERRNLPEDAELTKLAEQLETVRDDRAKAQVAVDNLQAEYDRVDAELSGTSKQLRHDQETIDAGLVSHKVLSELQREVDGLSRRAEVLETELLEVMEQQEATDSEVQRTEASLLHLTEQQLELTTKRDAAGVAVDQRVEDLEAKRAAAVGEIDDALVAVYERLRGQGKVGAGLVRQRRCGACRMEMDPRTLSRIATTDEDEVLFCEECGAVMVRTDQSGLPKPAAAE</sequence>